<sequence length="146" mass="16226">MPCPHHDIKTLPLLIWNGQPNEEDDGHQKRTTTFEPCYRAIPPRLQHGIRAYRLTFLVYKSQSASYINLLHSGNLGMKKLQKFSEVLENFLIKGFIKREMMIEGSLGGNEIRGTNQIPGSPATTAGCGGIDYNASLISLPIDQSGI</sequence>
<proteinExistence type="predicted"/>
<dbReference type="Proteomes" id="UP000823775">
    <property type="component" value="Unassembled WGS sequence"/>
</dbReference>
<comment type="caution">
    <text evidence="1">The sequence shown here is derived from an EMBL/GenBank/DDBJ whole genome shotgun (WGS) entry which is preliminary data.</text>
</comment>
<protein>
    <submittedName>
        <fullName evidence="1">Uncharacterized protein</fullName>
    </submittedName>
</protein>
<dbReference type="EMBL" id="JACEIK010007944">
    <property type="protein sequence ID" value="MCE3050845.1"/>
    <property type="molecule type" value="Genomic_DNA"/>
</dbReference>
<reference evidence="1 2" key="1">
    <citation type="journal article" date="2021" name="BMC Genomics">
        <title>Datura genome reveals duplications of psychoactive alkaloid biosynthetic genes and high mutation rate following tissue culture.</title>
        <authorList>
            <person name="Rajewski A."/>
            <person name="Carter-House D."/>
            <person name="Stajich J."/>
            <person name="Litt A."/>
        </authorList>
    </citation>
    <scope>NUCLEOTIDE SEQUENCE [LARGE SCALE GENOMIC DNA]</scope>
    <source>
        <strain evidence="1">AR-01</strain>
    </source>
</reference>
<gene>
    <name evidence="1" type="ORF">HAX54_048284</name>
</gene>
<accession>A0ABS8WMX1</accession>
<evidence type="ECO:0000313" key="2">
    <source>
        <dbReference type="Proteomes" id="UP000823775"/>
    </source>
</evidence>
<organism evidence="1 2">
    <name type="scientific">Datura stramonium</name>
    <name type="common">Jimsonweed</name>
    <name type="synonym">Common thornapple</name>
    <dbReference type="NCBI Taxonomy" id="4076"/>
    <lineage>
        <taxon>Eukaryota</taxon>
        <taxon>Viridiplantae</taxon>
        <taxon>Streptophyta</taxon>
        <taxon>Embryophyta</taxon>
        <taxon>Tracheophyta</taxon>
        <taxon>Spermatophyta</taxon>
        <taxon>Magnoliopsida</taxon>
        <taxon>eudicotyledons</taxon>
        <taxon>Gunneridae</taxon>
        <taxon>Pentapetalae</taxon>
        <taxon>asterids</taxon>
        <taxon>lamiids</taxon>
        <taxon>Solanales</taxon>
        <taxon>Solanaceae</taxon>
        <taxon>Solanoideae</taxon>
        <taxon>Datureae</taxon>
        <taxon>Datura</taxon>
    </lineage>
</organism>
<evidence type="ECO:0000313" key="1">
    <source>
        <dbReference type="EMBL" id="MCE3050845.1"/>
    </source>
</evidence>
<keyword evidence="2" id="KW-1185">Reference proteome</keyword>
<name>A0ABS8WMX1_DATST</name>